<reference evidence="21" key="1">
    <citation type="submission" date="2013-06" db="EMBL/GenBank/DDBJ databases">
        <authorList>
            <person name="Zhao Q."/>
        </authorList>
    </citation>
    <scope>NUCLEOTIDE SEQUENCE</scope>
    <source>
        <strain evidence="21">cv. W1943</strain>
    </source>
</reference>
<dbReference type="PANTHER" id="PTHR27005">
    <property type="entry name" value="WALL-ASSOCIATED RECEPTOR KINASE-LIKE 21"/>
    <property type="match status" value="1"/>
</dbReference>
<dbReference type="EnsemblPlants" id="ORUFI02G38170.1">
    <property type="protein sequence ID" value="ORUFI02G38170.1"/>
    <property type="gene ID" value="ORUFI02G38170"/>
</dbReference>
<feature type="domain" description="Protein kinase" evidence="18">
    <location>
        <begin position="1124"/>
        <end position="1406"/>
    </location>
</feature>
<evidence type="ECO:0000256" key="10">
    <source>
        <dbReference type="ARBA" id="ARBA00023136"/>
    </source>
</evidence>
<feature type="signal peptide" evidence="17">
    <location>
        <begin position="1"/>
        <end position="28"/>
    </location>
</feature>
<name>A0A0E0NMJ1_ORYRU</name>
<dbReference type="InterPro" id="IPR018097">
    <property type="entry name" value="EGF_Ca-bd_CS"/>
</dbReference>
<keyword evidence="8 14" id="KW-0067">ATP-binding</keyword>
<proteinExistence type="predicted"/>
<dbReference type="InterPro" id="IPR045274">
    <property type="entry name" value="WAK-like"/>
</dbReference>
<sequence length="1445" mass="161644">MATTTLCLQGAALVVLIVCLAPVAPAWAQQPAGCPDKCGNTSIPYPFGIGSRCARDFNFRLVCNHAYSPPRLFVSEVELVSLSLDGEARALINARNYCSDGTTYISYNALRRDSQGQLPLSDVSFGRSTAYRFSAARNRFVVLGCPVLGYLVDAEEYYVSGCISMCRKSQAGDDHLSSRCTGERGCCQNTIPRPLNFYKPYILSLNKSAEENRVEPIYHRLNSTACNYVFLVEDKWIDTTYSYRAYFNRTDDFDVLVVLDWAIRNVRNCRVAKRNATKYACRSEWSECFDASDGVGYRCRCSNGYQGNPYLDGGCTDIDECQHLDKYPCHGVCTNLLGGYKTKQRFFEQNGGVILQQQMHSGGGTGGFKIFSTEELEKATNNSAADRVLGHGGHGVVYKGVLEDNMVVAIKKSKMMEEAQTKEFAREMFILSQINHRNVVKLLGCCLEVEVPMLVYEFVSNGTLYHYIHGKEPTTDIALDNRLRIAAKSAEALAYMHSSASPPILHGDVKTANILLDDKLNAKVSDFGASKLAPTDEAAIATLVQGTCGYLDPEYLMTCQLTDKSDVYSFGVVVLELLTRKKALYLDGPEEDRSLVSRFTTAVKAGRHRELMDSQVRKEMNDEMATEIADLLMRCLSMNGEERPTMKEVAERLEMLRRYQQHPWAEAKGNAEENQSLLGIEHQNPNYQFRQHDVIDLEEGSMALAPATPASAQPLPGCPDKCGNISIPYPFGIGAVCARDFNFRLECNHAYSPPRLFVSEVELVSLSLDGEARALINARNDCSGRTTYINFDALRKDTLSDVSFGRSTAYRFSAARNRFVVLGCPVLGYLVDAEEYYVSGCISMCRKSQAGDDHLSSRCTGERGCCQNTIPRPLNFYKPYILSLNKSAEENRVEPIYHRLNSTACNYVFLVEDKWIDTTYSYRAYFNRTDDFDVPVVLDWAIRNAGNCDIAVRNRTDYACRSAHSECFNASDGQGYRCRCSKGYEGNPYLDGGCKDIDECQRTKEYPCFGKCTNTIGSYTCECRPGTSGNATQENGCHPTDKFTLALKVVTGVSVGVFLLLFMLFWLYLGLQKRKLIRTKQRFFEQNGGVLLQQQMRSYGGTSGGAGGFKIFSKEELEKATNSFAADRVLGRGGYGIVYKGVLEDNMVVAIKKSKMIEEAQTKEFAKEMCILSQINHKNVVKLLGCCLEVEVPMLVYEFVSNGTLDHYIHGGTLNTVISLDSRLRIAAESAEALSYMHSSASPPILHGDVKTANILLDDKLTAKVSDFGTSKLVPNDEFEIATLVQGTCGYLDPEYLMTCQLTDKSDVYSFGVVLLELLTRKKALYFGGSEEDRSLVSCFMTAVRDGRHEELIDSQVRNEMTEEVLQEITHLVMRCVSMSGEERPMMKEVAEKLEMLRRYQLHPWDKGDANPEEKQSLLDMEQRNVDQKFRHHHDYDPENPACRS</sequence>
<evidence type="ECO:0000313" key="21">
    <source>
        <dbReference type="Proteomes" id="UP000008022"/>
    </source>
</evidence>
<dbReference type="SMART" id="SM00220">
    <property type="entry name" value="S_TKc"/>
    <property type="match status" value="2"/>
</dbReference>
<evidence type="ECO:0000256" key="17">
    <source>
        <dbReference type="SAM" id="SignalP"/>
    </source>
</evidence>
<dbReference type="PROSITE" id="PS00108">
    <property type="entry name" value="PROTEIN_KINASE_ST"/>
    <property type="match status" value="2"/>
</dbReference>
<evidence type="ECO:0000256" key="1">
    <source>
        <dbReference type="ARBA" id="ARBA00004479"/>
    </source>
</evidence>
<dbReference type="InterPro" id="IPR000719">
    <property type="entry name" value="Prot_kinase_dom"/>
</dbReference>
<feature type="region of interest" description="Disordered" evidence="15">
    <location>
        <begin position="1405"/>
        <end position="1445"/>
    </location>
</feature>
<comment type="subcellular location">
    <subcellularLocation>
        <location evidence="1">Membrane</location>
        <topology evidence="1">Single-pass type I membrane protein</topology>
    </subcellularLocation>
</comment>
<dbReference type="eggNOG" id="ENOG502QQPF">
    <property type="taxonomic scope" value="Eukaryota"/>
</dbReference>
<evidence type="ECO:0000256" key="4">
    <source>
        <dbReference type="ARBA" id="ARBA00022692"/>
    </source>
</evidence>
<feature type="domain" description="Protein kinase" evidence="18">
    <location>
        <begin position="383"/>
        <end position="665"/>
    </location>
</feature>
<feature type="transmembrane region" description="Helical" evidence="16">
    <location>
        <begin position="1045"/>
        <end position="1071"/>
    </location>
</feature>
<dbReference type="Gene3D" id="1.10.510.10">
    <property type="entry name" value="Transferase(Phosphotransferase) domain 1"/>
    <property type="match status" value="2"/>
</dbReference>
<evidence type="ECO:0000256" key="5">
    <source>
        <dbReference type="ARBA" id="ARBA00022729"/>
    </source>
</evidence>
<keyword evidence="4 16" id="KW-0812">Transmembrane</keyword>
<keyword evidence="13" id="KW-0245">EGF-like domain</keyword>
<dbReference type="InterPro" id="IPR000152">
    <property type="entry name" value="EGF-type_Asp/Asn_hydroxyl_site"/>
</dbReference>
<dbReference type="SMART" id="SM00179">
    <property type="entry name" value="EGF_CA"/>
    <property type="match status" value="2"/>
</dbReference>
<dbReference type="FunFam" id="2.10.25.10:FF:001134">
    <property type="entry name" value="Putative wall-associated receptor protein kinase family protein"/>
    <property type="match status" value="1"/>
</dbReference>
<dbReference type="PROSITE" id="PS50026">
    <property type="entry name" value="EGF_3"/>
    <property type="match status" value="1"/>
</dbReference>
<keyword evidence="9 16" id="KW-1133">Transmembrane helix</keyword>
<evidence type="ECO:0000256" key="15">
    <source>
        <dbReference type="SAM" id="MobiDB-lite"/>
    </source>
</evidence>
<dbReference type="PROSITE" id="PS00107">
    <property type="entry name" value="PROTEIN_KINASE_ATP"/>
    <property type="match status" value="2"/>
</dbReference>
<evidence type="ECO:0000256" key="14">
    <source>
        <dbReference type="PROSITE-ProRule" id="PRU10141"/>
    </source>
</evidence>
<dbReference type="GO" id="GO:0007166">
    <property type="term" value="P:cell surface receptor signaling pathway"/>
    <property type="evidence" value="ECO:0007669"/>
    <property type="project" value="InterPro"/>
</dbReference>
<dbReference type="InterPro" id="IPR008271">
    <property type="entry name" value="Ser/Thr_kinase_AS"/>
</dbReference>
<dbReference type="InterPro" id="IPR001245">
    <property type="entry name" value="Ser-Thr/Tyr_kinase_cat_dom"/>
</dbReference>
<dbReference type="InterPro" id="IPR025287">
    <property type="entry name" value="WAK_GUB"/>
</dbReference>
<evidence type="ECO:0000256" key="12">
    <source>
        <dbReference type="ARBA" id="ARBA00023180"/>
    </source>
</evidence>
<evidence type="ECO:0008006" key="22">
    <source>
        <dbReference type="Google" id="ProtNLM"/>
    </source>
</evidence>
<evidence type="ECO:0000256" key="16">
    <source>
        <dbReference type="SAM" id="Phobius"/>
    </source>
</evidence>
<dbReference type="FunFam" id="3.30.200.20:FF:000043">
    <property type="entry name" value="Wall-associated receptor kinase 2"/>
    <property type="match status" value="2"/>
</dbReference>
<reference evidence="20" key="2">
    <citation type="submission" date="2015-06" db="UniProtKB">
        <authorList>
            <consortium name="EnsemblPlants"/>
        </authorList>
    </citation>
    <scope>IDENTIFICATION</scope>
</reference>
<keyword evidence="3" id="KW-0808">Transferase</keyword>
<evidence type="ECO:0000259" key="19">
    <source>
        <dbReference type="PROSITE" id="PS50026"/>
    </source>
</evidence>
<dbReference type="GO" id="GO:0030247">
    <property type="term" value="F:polysaccharide binding"/>
    <property type="evidence" value="ECO:0007669"/>
    <property type="project" value="InterPro"/>
</dbReference>
<dbReference type="Proteomes" id="UP000008022">
    <property type="component" value="Unassembled WGS sequence"/>
</dbReference>
<dbReference type="InterPro" id="IPR000742">
    <property type="entry name" value="EGF"/>
</dbReference>
<dbReference type="Gene3D" id="2.10.25.10">
    <property type="entry name" value="Laminin"/>
    <property type="match status" value="2"/>
</dbReference>
<dbReference type="PROSITE" id="PS00010">
    <property type="entry name" value="ASX_HYDROXYL"/>
    <property type="match status" value="1"/>
</dbReference>
<dbReference type="InterPro" id="IPR017441">
    <property type="entry name" value="Protein_kinase_ATP_BS"/>
</dbReference>
<dbReference type="InterPro" id="IPR001881">
    <property type="entry name" value="EGF-like_Ca-bd_dom"/>
</dbReference>
<dbReference type="PROSITE" id="PS50011">
    <property type="entry name" value="PROTEIN_KINASE_DOM"/>
    <property type="match status" value="2"/>
</dbReference>
<keyword evidence="7" id="KW-0418">Kinase</keyword>
<feature type="compositionally biased region" description="Basic and acidic residues" evidence="15">
    <location>
        <begin position="1405"/>
        <end position="1437"/>
    </location>
</feature>
<evidence type="ECO:0000256" key="7">
    <source>
        <dbReference type="ARBA" id="ARBA00022777"/>
    </source>
</evidence>
<evidence type="ECO:0000256" key="9">
    <source>
        <dbReference type="ARBA" id="ARBA00022989"/>
    </source>
</evidence>
<evidence type="ECO:0000259" key="18">
    <source>
        <dbReference type="PROSITE" id="PS50011"/>
    </source>
</evidence>
<evidence type="ECO:0000256" key="13">
    <source>
        <dbReference type="PROSITE-ProRule" id="PRU00076"/>
    </source>
</evidence>
<dbReference type="Pfam" id="PF07714">
    <property type="entry name" value="PK_Tyr_Ser-Thr"/>
    <property type="match status" value="2"/>
</dbReference>
<evidence type="ECO:0000256" key="8">
    <source>
        <dbReference type="ARBA" id="ARBA00022840"/>
    </source>
</evidence>
<keyword evidence="5 17" id="KW-0732">Signal</keyword>
<comment type="caution">
    <text evidence="13">Lacks conserved residue(s) required for the propagation of feature annotation.</text>
</comment>
<dbReference type="STRING" id="4529.A0A0E0NMJ1"/>
<evidence type="ECO:0000256" key="11">
    <source>
        <dbReference type="ARBA" id="ARBA00023157"/>
    </source>
</evidence>
<dbReference type="PANTHER" id="PTHR27005:SF394">
    <property type="entry name" value="OS02G0808100 PROTEIN"/>
    <property type="match status" value="1"/>
</dbReference>
<evidence type="ECO:0000256" key="6">
    <source>
        <dbReference type="ARBA" id="ARBA00022741"/>
    </source>
</evidence>
<dbReference type="PROSITE" id="PS01187">
    <property type="entry name" value="EGF_CA"/>
    <property type="match status" value="1"/>
</dbReference>
<dbReference type="FunFam" id="1.10.510.10:FF:000084">
    <property type="entry name" value="Wall-associated receptor kinase 2"/>
    <property type="match status" value="2"/>
</dbReference>
<evidence type="ECO:0000313" key="20">
    <source>
        <dbReference type="EnsemblPlants" id="ORUFI02G38170.1"/>
    </source>
</evidence>
<dbReference type="SUPFAM" id="SSF57196">
    <property type="entry name" value="EGF/Laminin"/>
    <property type="match status" value="1"/>
</dbReference>
<dbReference type="Gramene" id="ORUFI02G38170.1">
    <property type="protein sequence ID" value="ORUFI02G38170.1"/>
    <property type="gene ID" value="ORUFI02G38170"/>
</dbReference>
<evidence type="ECO:0000256" key="2">
    <source>
        <dbReference type="ARBA" id="ARBA00022527"/>
    </source>
</evidence>
<evidence type="ECO:0000256" key="3">
    <source>
        <dbReference type="ARBA" id="ARBA00022679"/>
    </source>
</evidence>
<accession>A0A0E0NMJ1</accession>
<dbReference type="SUPFAM" id="SSF56112">
    <property type="entry name" value="Protein kinase-like (PK-like)"/>
    <property type="match status" value="2"/>
</dbReference>
<dbReference type="CDD" id="cd00054">
    <property type="entry name" value="EGF_CA"/>
    <property type="match status" value="1"/>
</dbReference>
<dbReference type="GO" id="GO:0005886">
    <property type="term" value="C:plasma membrane"/>
    <property type="evidence" value="ECO:0007669"/>
    <property type="project" value="TreeGrafter"/>
</dbReference>
<keyword evidence="11" id="KW-1015">Disulfide bond</keyword>
<dbReference type="GO" id="GO:0004674">
    <property type="term" value="F:protein serine/threonine kinase activity"/>
    <property type="evidence" value="ECO:0007669"/>
    <property type="project" value="UniProtKB-KW"/>
</dbReference>
<dbReference type="Gene3D" id="3.30.200.20">
    <property type="entry name" value="Phosphorylase Kinase, domain 1"/>
    <property type="match status" value="2"/>
</dbReference>
<feature type="binding site" evidence="14">
    <location>
        <position position="412"/>
    </location>
    <ligand>
        <name>ATP</name>
        <dbReference type="ChEBI" id="CHEBI:30616"/>
    </ligand>
</feature>
<feature type="chain" id="PRO_5002369092" description="Protein kinase domain-containing protein" evidence="17">
    <location>
        <begin position="29"/>
        <end position="1445"/>
    </location>
</feature>
<organism evidence="20 21">
    <name type="scientific">Oryza rufipogon</name>
    <name type="common">Brownbeard rice</name>
    <name type="synonym">Asian wild rice</name>
    <dbReference type="NCBI Taxonomy" id="4529"/>
    <lineage>
        <taxon>Eukaryota</taxon>
        <taxon>Viridiplantae</taxon>
        <taxon>Streptophyta</taxon>
        <taxon>Embryophyta</taxon>
        <taxon>Tracheophyta</taxon>
        <taxon>Spermatophyta</taxon>
        <taxon>Magnoliopsida</taxon>
        <taxon>Liliopsida</taxon>
        <taxon>Poales</taxon>
        <taxon>Poaceae</taxon>
        <taxon>BOP clade</taxon>
        <taxon>Oryzoideae</taxon>
        <taxon>Oryzeae</taxon>
        <taxon>Oryzinae</taxon>
        <taxon>Oryza</taxon>
    </lineage>
</organism>
<keyword evidence="2" id="KW-0723">Serine/threonine-protein kinase</keyword>
<feature type="binding site" evidence="14">
    <location>
        <position position="1153"/>
    </location>
    <ligand>
        <name>ATP</name>
        <dbReference type="ChEBI" id="CHEBI:30616"/>
    </ligand>
</feature>
<dbReference type="GO" id="GO:0005524">
    <property type="term" value="F:ATP binding"/>
    <property type="evidence" value="ECO:0007669"/>
    <property type="project" value="UniProtKB-UniRule"/>
</dbReference>
<keyword evidence="21" id="KW-1185">Reference proteome</keyword>
<feature type="domain" description="EGF-like" evidence="19">
    <location>
        <begin position="996"/>
        <end position="1033"/>
    </location>
</feature>
<dbReference type="InterPro" id="IPR011009">
    <property type="entry name" value="Kinase-like_dom_sf"/>
</dbReference>
<dbReference type="SMART" id="SM00181">
    <property type="entry name" value="EGF"/>
    <property type="match status" value="3"/>
</dbReference>
<dbReference type="Pfam" id="PF13947">
    <property type="entry name" value="GUB_WAK_bind"/>
    <property type="match status" value="1"/>
</dbReference>
<keyword evidence="10 16" id="KW-0472">Membrane</keyword>
<keyword evidence="12" id="KW-0325">Glycoprotein</keyword>
<protein>
    <recommendedName>
        <fullName evidence="22">Protein kinase domain-containing protein</fullName>
    </recommendedName>
</protein>
<dbReference type="CDD" id="cd14066">
    <property type="entry name" value="STKc_IRAK"/>
    <property type="match status" value="2"/>
</dbReference>
<keyword evidence="6 14" id="KW-0547">Nucleotide-binding</keyword>
<dbReference type="GO" id="GO:0005509">
    <property type="term" value="F:calcium ion binding"/>
    <property type="evidence" value="ECO:0007669"/>
    <property type="project" value="InterPro"/>
</dbReference>